<protein>
    <submittedName>
        <fullName evidence="2">Uncharacterized protein</fullName>
    </submittedName>
</protein>
<dbReference type="AlphaFoldDB" id="A0A4C1VBZ7"/>
<accession>A0A4C1VBZ7</accession>
<comment type="caution">
    <text evidence="2">The sequence shown here is derived from an EMBL/GenBank/DDBJ whole genome shotgun (WGS) entry which is preliminary data.</text>
</comment>
<keyword evidence="3" id="KW-1185">Reference proteome</keyword>
<dbReference type="Proteomes" id="UP000299102">
    <property type="component" value="Unassembled WGS sequence"/>
</dbReference>
<gene>
    <name evidence="2" type="ORF">EVAR_29180_1</name>
</gene>
<dbReference type="EMBL" id="BGZK01000313">
    <property type="protein sequence ID" value="GBP36050.1"/>
    <property type="molecule type" value="Genomic_DNA"/>
</dbReference>
<evidence type="ECO:0000313" key="2">
    <source>
        <dbReference type="EMBL" id="GBP36050.1"/>
    </source>
</evidence>
<reference evidence="2 3" key="1">
    <citation type="journal article" date="2019" name="Commun. Biol.">
        <title>The bagworm genome reveals a unique fibroin gene that provides high tensile strength.</title>
        <authorList>
            <person name="Kono N."/>
            <person name="Nakamura H."/>
            <person name="Ohtoshi R."/>
            <person name="Tomita M."/>
            <person name="Numata K."/>
            <person name="Arakawa K."/>
        </authorList>
    </citation>
    <scope>NUCLEOTIDE SEQUENCE [LARGE SCALE GENOMIC DNA]</scope>
</reference>
<sequence>MGRAAKRAAHRSHPYCKPLRSSIDHHIRLRHLFNHNDVTVAYRNVYRSSASLTEVYTSSIFLLETVGLGRRDSRHADPHLVIRRMLKTAVTNLVMSSGADGLRYYPDRRATDSIRLDSSVRIEPSTFRLADDAPSRCAHTAVPVLILIVGQITRQTGGFPRYCSTPAAGSNLDSHLQSTVRSTDKLDRRKQASLVIKQCSEMIRTTLFLQEGWGRMKKPLGGYGSAAGPLEPDTTTHGRDRYGSTDHLVGRLH</sequence>
<name>A0A4C1VBZ7_EUMVA</name>
<proteinExistence type="predicted"/>
<organism evidence="2 3">
    <name type="scientific">Eumeta variegata</name>
    <name type="common">Bagworm moth</name>
    <name type="synonym">Eumeta japonica</name>
    <dbReference type="NCBI Taxonomy" id="151549"/>
    <lineage>
        <taxon>Eukaryota</taxon>
        <taxon>Metazoa</taxon>
        <taxon>Ecdysozoa</taxon>
        <taxon>Arthropoda</taxon>
        <taxon>Hexapoda</taxon>
        <taxon>Insecta</taxon>
        <taxon>Pterygota</taxon>
        <taxon>Neoptera</taxon>
        <taxon>Endopterygota</taxon>
        <taxon>Lepidoptera</taxon>
        <taxon>Glossata</taxon>
        <taxon>Ditrysia</taxon>
        <taxon>Tineoidea</taxon>
        <taxon>Psychidae</taxon>
        <taxon>Oiketicinae</taxon>
        <taxon>Eumeta</taxon>
    </lineage>
</organism>
<feature type="compositionally biased region" description="Basic and acidic residues" evidence="1">
    <location>
        <begin position="234"/>
        <end position="244"/>
    </location>
</feature>
<evidence type="ECO:0000256" key="1">
    <source>
        <dbReference type="SAM" id="MobiDB-lite"/>
    </source>
</evidence>
<evidence type="ECO:0000313" key="3">
    <source>
        <dbReference type="Proteomes" id="UP000299102"/>
    </source>
</evidence>
<feature type="region of interest" description="Disordered" evidence="1">
    <location>
        <begin position="224"/>
        <end position="253"/>
    </location>
</feature>